<dbReference type="NCBIfam" id="TIGR00619">
    <property type="entry name" value="sbcd"/>
    <property type="match status" value="1"/>
</dbReference>
<dbReference type="PANTHER" id="PTHR30337">
    <property type="entry name" value="COMPONENT OF ATP-DEPENDENT DSDNA EXONUCLEASE"/>
    <property type="match status" value="1"/>
</dbReference>
<evidence type="ECO:0000256" key="2">
    <source>
        <dbReference type="ARBA" id="ARBA00011322"/>
    </source>
</evidence>
<keyword evidence="7" id="KW-0255">Endonuclease</keyword>
<dbReference type="InterPro" id="IPR004843">
    <property type="entry name" value="Calcineurin-like_PHP"/>
</dbReference>
<evidence type="ECO:0000256" key="7">
    <source>
        <dbReference type="RuleBase" id="RU363069"/>
    </source>
</evidence>
<keyword evidence="4 7" id="KW-0540">Nuclease</keyword>
<dbReference type="GO" id="GO:0008408">
    <property type="term" value="F:3'-5' exonuclease activity"/>
    <property type="evidence" value="ECO:0007669"/>
    <property type="project" value="InterPro"/>
</dbReference>
<dbReference type="SUPFAM" id="SSF56300">
    <property type="entry name" value="Metallo-dependent phosphatases"/>
    <property type="match status" value="1"/>
</dbReference>
<keyword evidence="5 7" id="KW-0378">Hydrolase</keyword>
<comment type="caution">
    <text evidence="10">The sequence shown here is derived from an EMBL/GenBank/DDBJ whole genome shotgun (WGS) entry which is preliminary data.</text>
</comment>
<dbReference type="GO" id="GO:0006310">
    <property type="term" value="P:DNA recombination"/>
    <property type="evidence" value="ECO:0007669"/>
    <property type="project" value="UniProtKB-KW"/>
</dbReference>
<keyword evidence="7" id="KW-0233">DNA recombination</keyword>
<dbReference type="InterPro" id="IPR004593">
    <property type="entry name" value="SbcD"/>
</dbReference>
<keyword evidence="6 7" id="KW-0269">Exonuclease</keyword>
<dbReference type="InterPro" id="IPR041796">
    <property type="entry name" value="Mre11_N"/>
</dbReference>
<evidence type="ECO:0000256" key="5">
    <source>
        <dbReference type="ARBA" id="ARBA00022801"/>
    </source>
</evidence>
<dbReference type="PANTHER" id="PTHR30337:SF0">
    <property type="entry name" value="NUCLEASE SBCCD SUBUNIT D"/>
    <property type="match status" value="1"/>
</dbReference>
<evidence type="ECO:0000259" key="8">
    <source>
        <dbReference type="Pfam" id="PF00149"/>
    </source>
</evidence>
<evidence type="ECO:0000313" key="11">
    <source>
        <dbReference type="Proteomes" id="UP000591071"/>
    </source>
</evidence>
<dbReference type="RefSeq" id="WP_170087563.1">
    <property type="nucleotide sequence ID" value="NZ_JABAFG010000009.1"/>
</dbReference>
<organism evidence="10 11">
    <name type="scientific">Megasphaera hexanoica</name>
    <dbReference type="NCBI Taxonomy" id="1675036"/>
    <lineage>
        <taxon>Bacteria</taxon>
        <taxon>Bacillati</taxon>
        <taxon>Bacillota</taxon>
        <taxon>Negativicutes</taxon>
        <taxon>Veillonellales</taxon>
        <taxon>Veillonellaceae</taxon>
        <taxon>Megasphaera</taxon>
    </lineage>
</organism>
<name>A0A848BZ66_9FIRM</name>
<sequence length="383" mass="42512">MRILHTADWHLGKMFYGDYLTDEQEYVLKEQFLPLLKDEGIEAVVLSGDVYDRSLPPAAAVELFDEIATKVTAELHIPFLVISGNHDSASRLSFGSALLARQGLYIAGDLDKLTGPVILRDDAGPVAFVLLPYAEPADVRHFLSDETIHDHQKALEALCAFQSRGCDDMRAVCVSHVFASGGVSSDSERPLSIGGTDMIDSAVFDRFQYTALGHLHGPQQVGRPEVRYAGSLLKYSFSEATQKKGAVLVDLADNGQVSSRFISFTPRHDVRILKGSFHDIMEREDDRTGDYVLARIDDTEPVLDGMARLRKKYPNAMALESPRRRISDHAGDRDFNIRGTTEEELFSSFAGAMRPEQPLSEKETDCLHQLWDALRKEEGGGIL</sequence>
<dbReference type="Proteomes" id="UP000591071">
    <property type="component" value="Unassembled WGS sequence"/>
</dbReference>
<evidence type="ECO:0000256" key="6">
    <source>
        <dbReference type="ARBA" id="ARBA00022839"/>
    </source>
</evidence>
<dbReference type="GO" id="GO:0006260">
    <property type="term" value="P:DNA replication"/>
    <property type="evidence" value="ECO:0007669"/>
    <property type="project" value="UniProtKB-KW"/>
</dbReference>
<dbReference type="GO" id="GO:0004519">
    <property type="term" value="F:endonuclease activity"/>
    <property type="evidence" value="ECO:0007669"/>
    <property type="project" value="UniProtKB-KW"/>
</dbReference>
<keyword evidence="7" id="KW-0235">DNA replication</keyword>
<evidence type="ECO:0000259" key="9">
    <source>
        <dbReference type="Pfam" id="PF12320"/>
    </source>
</evidence>
<evidence type="ECO:0000313" key="10">
    <source>
        <dbReference type="EMBL" id="NME28309.1"/>
    </source>
</evidence>
<gene>
    <name evidence="7" type="primary">sbcD</name>
    <name evidence="10" type="ORF">HF872_06695</name>
</gene>
<comment type="function">
    <text evidence="7">SbcCD cleaves DNA hairpin structures. These structures can inhibit DNA replication and are intermediates in certain DNA recombination reactions. The complex acts as a 3'-&gt;5' double strand exonuclease that can open hairpins. It also has a 5' single-strand endonuclease activity.</text>
</comment>
<dbReference type="InterPro" id="IPR029052">
    <property type="entry name" value="Metallo-depent_PP-like"/>
</dbReference>
<protein>
    <recommendedName>
        <fullName evidence="3 7">Nuclease SbcCD subunit D</fullName>
    </recommendedName>
</protein>
<evidence type="ECO:0000256" key="1">
    <source>
        <dbReference type="ARBA" id="ARBA00010555"/>
    </source>
</evidence>
<dbReference type="CDD" id="cd00840">
    <property type="entry name" value="MPP_Mre11_N"/>
    <property type="match status" value="1"/>
</dbReference>
<reference evidence="10 11" key="1">
    <citation type="submission" date="2020-04" db="EMBL/GenBank/DDBJ databases">
        <authorList>
            <person name="Hitch T.C.A."/>
            <person name="Wylensek D."/>
            <person name="Clavel T."/>
        </authorList>
    </citation>
    <scope>NUCLEOTIDE SEQUENCE [LARGE SCALE GENOMIC DNA]</scope>
    <source>
        <strain evidence="10 11">Oil-RF-744-FAT-WT-6-1</strain>
    </source>
</reference>
<dbReference type="AlphaFoldDB" id="A0A848BZ66"/>
<dbReference type="Pfam" id="PF12320">
    <property type="entry name" value="SbcD_C"/>
    <property type="match status" value="1"/>
</dbReference>
<feature type="domain" description="Calcineurin-like phosphoesterase" evidence="8">
    <location>
        <begin position="1"/>
        <end position="104"/>
    </location>
</feature>
<evidence type="ECO:0000256" key="4">
    <source>
        <dbReference type="ARBA" id="ARBA00022722"/>
    </source>
</evidence>
<proteinExistence type="inferred from homology"/>
<dbReference type="InterPro" id="IPR050535">
    <property type="entry name" value="DNA_Repair-Maintenance_Comp"/>
</dbReference>
<dbReference type="EMBL" id="JABAFG010000009">
    <property type="protein sequence ID" value="NME28309.1"/>
    <property type="molecule type" value="Genomic_DNA"/>
</dbReference>
<feature type="domain" description="Nuclease SbcCD subunit D C-terminal" evidence="9">
    <location>
        <begin position="267"/>
        <end position="350"/>
    </location>
</feature>
<dbReference type="Pfam" id="PF00149">
    <property type="entry name" value="Metallophos"/>
    <property type="match status" value="1"/>
</dbReference>
<dbReference type="Gene3D" id="3.60.21.10">
    <property type="match status" value="1"/>
</dbReference>
<comment type="subunit">
    <text evidence="2 7">Heterodimer of SbcC and SbcD.</text>
</comment>
<accession>A0A848BZ66</accession>
<comment type="similarity">
    <text evidence="1 7">Belongs to the SbcD family.</text>
</comment>
<evidence type="ECO:0000256" key="3">
    <source>
        <dbReference type="ARBA" id="ARBA00013365"/>
    </source>
</evidence>
<dbReference type="InterPro" id="IPR026843">
    <property type="entry name" value="SbcD_C"/>
</dbReference>